<organism evidence="3 4">
    <name type="scientific">Pseudomonas fluvialis</name>
    <dbReference type="NCBI Taxonomy" id="1793966"/>
    <lineage>
        <taxon>Bacteria</taxon>
        <taxon>Pseudomonadati</taxon>
        <taxon>Pseudomonadota</taxon>
        <taxon>Gammaproteobacteria</taxon>
        <taxon>Pseudomonadales</taxon>
        <taxon>Pseudomonadaceae</taxon>
        <taxon>Pseudomonas</taxon>
    </lineage>
</organism>
<comment type="caution">
    <text evidence="3">The sequence shown here is derived from an EMBL/GenBank/DDBJ whole genome shotgun (WGS) entry which is preliminary data.</text>
</comment>
<dbReference type="EMBL" id="JACHLL010000006">
    <property type="protein sequence ID" value="MBB6343078.1"/>
    <property type="molecule type" value="Genomic_DNA"/>
</dbReference>
<feature type="region of interest" description="Disordered" evidence="1">
    <location>
        <begin position="72"/>
        <end position="111"/>
    </location>
</feature>
<dbReference type="Proteomes" id="UP000557193">
    <property type="component" value="Unassembled WGS sequence"/>
</dbReference>
<feature type="region of interest" description="Disordered" evidence="1">
    <location>
        <begin position="37"/>
        <end position="60"/>
    </location>
</feature>
<dbReference type="AlphaFoldDB" id="A0A7X0BUY0"/>
<evidence type="ECO:0000313" key="4">
    <source>
        <dbReference type="Proteomes" id="UP000557193"/>
    </source>
</evidence>
<feature type="chain" id="PRO_5031296057" evidence="2">
    <location>
        <begin position="23"/>
        <end position="111"/>
    </location>
</feature>
<sequence length="111" mass="12279">MRTLSVAFALSTSLAPLMTVQAEPSTVQPIERVYVSPGASGSIESSRSQQRYDVYNGTRVPSDVSETQVYRYSNEQNQTSGGLRQSIEYPDGRVIEQTPGQSTDVKQGYRR</sequence>
<keyword evidence="4" id="KW-1185">Reference proteome</keyword>
<proteinExistence type="predicted"/>
<evidence type="ECO:0000256" key="2">
    <source>
        <dbReference type="SAM" id="SignalP"/>
    </source>
</evidence>
<accession>A0A7X0BUY0</accession>
<evidence type="ECO:0000256" key="1">
    <source>
        <dbReference type="SAM" id="MobiDB-lite"/>
    </source>
</evidence>
<gene>
    <name evidence="3" type="ORF">HNP49_003266</name>
</gene>
<feature type="signal peptide" evidence="2">
    <location>
        <begin position="1"/>
        <end position="22"/>
    </location>
</feature>
<name>A0A7X0BUY0_9PSED</name>
<feature type="compositionally biased region" description="Polar residues" evidence="1">
    <location>
        <begin position="42"/>
        <end position="51"/>
    </location>
</feature>
<reference evidence="3 4" key="1">
    <citation type="submission" date="2020-08" db="EMBL/GenBank/DDBJ databases">
        <title>Functional genomics of gut bacteria from endangered species of beetles.</title>
        <authorList>
            <person name="Carlos-Shanley C."/>
        </authorList>
    </citation>
    <scope>NUCLEOTIDE SEQUENCE [LARGE SCALE GENOMIC DNA]</scope>
    <source>
        <strain evidence="3 4">S00202</strain>
    </source>
</reference>
<feature type="compositionally biased region" description="Polar residues" evidence="1">
    <location>
        <begin position="72"/>
        <end position="83"/>
    </location>
</feature>
<dbReference type="RefSeq" id="WP_184685030.1">
    <property type="nucleotide sequence ID" value="NZ_JACHLL010000006.1"/>
</dbReference>
<protein>
    <submittedName>
        <fullName evidence="3">Uncharacterized protein</fullName>
    </submittedName>
</protein>
<evidence type="ECO:0000313" key="3">
    <source>
        <dbReference type="EMBL" id="MBB6343078.1"/>
    </source>
</evidence>
<keyword evidence="2" id="KW-0732">Signal</keyword>